<keyword evidence="1" id="KW-0732">Signal</keyword>
<reference evidence="2" key="2">
    <citation type="submission" date="2025-09" db="UniProtKB">
        <authorList>
            <consortium name="Ensembl"/>
        </authorList>
    </citation>
    <scope>IDENTIFICATION</scope>
</reference>
<sequence>MGWFQVMLLLFALLLQSMPSEGKDPAFTALLTNQPQVQLEIVGKHNELRRAVNPTASNMLRMTPSFFIPTSLQLNSRFRLSVYLWVSVSASFSHWVRALGWHKE</sequence>
<protein>
    <submittedName>
        <fullName evidence="2">Cysteine-rich secretory protein 2</fullName>
    </submittedName>
</protein>
<evidence type="ECO:0000256" key="1">
    <source>
        <dbReference type="SAM" id="SignalP"/>
    </source>
</evidence>
<name>A0A8C2LM31_CRIGR</name>
<dbReference type="Ensembl" id="ENSCGRT00001008259.1">
    <property type="protein sequence ID" value="ENSCGRP00001005368.1"/>
    <property type="gene ID" value="ENSCGRG00001007053.1"/>
</dbReference>
<dbReference type="InterPro" id="IPR035940">
    <property type="entry name" value="CAP_sf"/>
</dbReference>
<dbReference type="AlphaFoldDB" id="A0A8C2LM31"/>
<feature type="signal peptide" evidence="1">
    <location>
        <begin position="1"/>
        <end position="22"/>
    </location>
</feature>
<reference evidence="2" key="1">
    <citation type="submission" date="2025-08" db="UniProtKB">
        <authorList>
            <consortium name="Ensembl"/>
        </authorList>
    </citation>
    <scope>IDENTIFICATION</scope>
</reference>
<gene>
    <name evidence="2" type="primary">Crisp2</name>
</gene>
<proteinExistence type="predicted"/>
<organism evidence="2 3">
    <name type="scientific">Cricetulus griseus</name>
    <name type="common">Chinese hamster</name>
    <name type="synonym">Cricetulus barabensis griseus</name>
    <dbReference type="NCBI Taxonomy" id="10029"/>
    <lineage>
        <taxon>Eukaryota</taxon>
        <taxon>Metazoa</taxon>
        <taxon>Chordata</taxon>
        <taxon>Craniata</taxon>
        <taxon>Vertebrata</taxon>
        <taxon>Euteleostomi</taxon>
        <taxon>Mammalia</taxon>
        <taxon>Eutheria</taxon>
        <taxon>Euarchontoglires</taxon>
        <taxon>Glires</taxon>
        <taxon>Rodentia</taxon>
        <taxon>Myomorpha</taxon>
        <taxon>Muroidea</taxon>
        <taxon>Cricetidae</taxon>
        <taxon>Cricetinae</taxon>
        <taxon>Cricetulus</taxon>
    </lineage>
</organism>
<evidence type="ECO:0000313" key="2">
    <source>
        <dbReference type="Ensembl" id="ENSCGRP00001005368.1"/>
    </source>
</evidence>
<dbReference type="SUPFAM" id="SSF55797">
    <property type="entry name" value="PR-1-like"/>
    <property type="match status" value="1"/>
</dbReference>
<dbReference type="Proteomes" id="UP000694386">
    <property type="component" value="Unplaced"/>
</dbReference>
<accession>A0A8C2LM31</accession>
<feature type="chain" id="PRO_5034256743" evidence="1">
    <location>
        <begin position="23"/>
        <end position="104"/>
    </location>
</feature>
<evidence type="ECO:0000313" key="3">
    <source>
        <dbReference type="Proteomes" id="UP000694386"/>
    </source>
</evidence>